<dbReference type="EMBL" id="KJ000058">
    <property type="protein sequence ID" value="AHJ86866.1"/>
    <property type="molecule type" value="Genomic_DNA"/>
</dbReference>
<protein>
    <recommendedName>
        <fullName evidence="3">KOW domain-containing protein</fullName>
    </recommendedName>
</protein>
<proteinExistence type="predicted"/>
<accession>A0A0B4L9D8</accession>
<dbReference type="RefSeq" id="YP_009126219.1">
    <property type="nucleotide sequence ID" value="NC_026607.2"/>
</dbReference>
<name>A0A0B4L9D8_9CAUD</name>
<keyword evidence="2" id="KW-1185">Reference proteome</keyword>
<dbReference type="Proteomes" id="UP000032000">
    <property type="component" value="Segment"/>
</dbReference>
<sequence>MFAKGTELRVISGKNAGRVGIVLGHSKRDGYRLRDVKTNNTIYVKDYYVSENDTYTKEASQRCVIEIGDIVRIRNADAAIEHSGGQGDCHICDRKCGLVTLVYDIDGEEVANVVYQGEYALMATKDLDLVIPAVIRSSRFLSVKV</sequence>
<evidence type="ECO:0000313" key="1">
    <source>
        <dbReference type="EMBL" id="AHJ86866.1"/>
    </source>
</evidence>
<gene>
    <name evidence="1" type="ORF">STP4a_010</name>
</gene>
<dbReference type="KEGG" id="vg:23681029"/>
<dbReference type="GeneID" id="23681029"/>
<evidence type="ECO:0008006" key="3">
    <source>
        <dbReference type="Google" id="ProtNLM"/>
    </source>
</evidence>
<evidence type="ECO:0000313" key="2">
    <source>
        <dbReference type="Proteomes" id="UP000032000"/>
    </source>
</evidence>
<reference evidence="1" key="1">
    <citation type="submission" date="2015-06" db="EMBL/GenBank/DDBJ databases">
        <title>Genomic characterization of STP4-a, a novel T4 virulent phage infecting Salmonella.</title>
        <authorList>
            <person name="Li M."/>
            <person name="Wang J."/>
            <person name="Lin H."/>
            <person name="Han F."/>
        </authorList>
    </citation>
    <scope>NUCLEOTIDE SEQUENCE [LARGE SCALE GENOMIC DNA]</scope>
</reference>
<organism evidence="1 2">
    <name type="scientific">Salmonella phage STP4-a</name>
    <dbReference type="NCBI Taxonomy" id="1445860"/>
    <lineage>
        <taxon>Viruses</taxon>
        <taxon>Duplodnaviria</taxon>
        <taxon>Heunggongvirae</taxon>
        <taxon>Uroviricota</taxon>
        <taxon>Caudoviricetes</taxon>
        <taxon>Pantevenvirales</taxon>
        <taxon>Straboviridae</taxon>
        <taxon>Tevenvirinae</taxon>
        <taxon>Gelderlandvirus</taxon>
        <taxon>Gelderlandvirus stp4a</taxon>
    </lineage>
</organism>